<dbReference type="OrthoDB" id="10428891at2759"/>
<evidence type="ECO:0000259" key="1">
    <source>
        <dbReference type="Pfam" id="PF12937"/>
    </source>
</evidence>
<dbReference type="InterPro" id="IPR001810">
    <property type="entry name" value="F-box_dom"/>
</dbReference>
<comment type="caution">
    <text evidence="2">The sequence shown here is derived from an EMBL/GenBank/DDBJ whole genome shotgun (WGS) entry which is preliminary data.</text>
</comment>
<sequence>MAFAQGRIYCEQCRAEVEGERDGGTLGLPGALKQPQQEIPGKVANSSPTTSCCDPCRKIEHLTAQIKQAKAHIAAQMAKSEAHITTLTSQLCAAQTARNALHDPLAQRLPPEIVSYIFYHACPSPPPPSLPSTSPQRPQDFRYLRRAQALVLGAVCKSWRLVAWNTPELWTDVSVHFESELRTGRELKFMEDWFSRSGRLPVSLRLSAVVDYTLSVWGIAQVEEQRRSVVEAISTKHSGRLRTLEVTIPDPLFWDVISELRVGPGLEELSIHSEVRTGAWMMPSLLRSLSTSAPLPAPRTVRVTSVPPTDINISWKNVTHLELQSVEEGACFSILQQAPYVVSCKFLQVLPDSAPPLPSNASSASLPSPIPIVLPCLKYLHYSNSNRPRAFASGFTFPALQELSLTVDGHLPSASLIALLTRSDAPLRTLELIGWTNDDEDGLMGLLRVVSSLQELHLCPSPLNPRGVSERFFQAFSTLQPKSHAGAHDQQKRTTTFLPNLQKLGYQGRVTFSWSVLRCLLPYASSLSQIRGGASNTKEGDMTRSLHTVRLELGMHRTNFIDKDVVLRLLDAQRRFGMVWSISPASQSSDHGMFMNAGDSLPPDLLLASMEHHQIQIEGERDG</sequence>
<dbReference type="AlphaFoldDB" id="A0A8S0W6W7"/>
<proteinExistence type="predicted"/>
<name>A0A8S0W6W7_CYCAE</name>
<dbReference type="SUPFAM" id="SSF52047">
    <property type="entry name" value="RNI-like"/>
    <property type="match status" value="1"/>
</dbReference>
<organism evidence="2 3">
    <name type="scientific">Cyclocybe aegerita</name>
    <name type="common">Black poplar mushroom</name>
    <name type="synonym">Agrocybe aegerita</name>
    <dbReference type="NCBI Taxonomy" id="1973307"/>
    <lineage>
        <taxon>Eukaryota</taxon>
        <taxon>Fungi</taxon>
        <taxon>Dikarya</taxon>
        <taxon>Basidiomycota</taxon>
        <taxon>Agaricomycotina</taxon>
        <taxon>Agaricomycetes</taxon>
        <taxon>Agaricomycetidae</taxon>
        <taxon>Agaricales</taxon>
        <taxon>Agaricineae</taxon>
        <taxon>Bolbitiaceae</taxon>
        <taxon>Cyclocybe</taxon>
    </lineage>
</organism>
<dbReference type="Pfam" id="PF12937">
    <property type="entry name" value="F-box-like"/>
    <property type="match status" value="1"/>
</dbReference>
<keyword evidence="3" id="KW-1185">Reference proteome</keyword>
<dbReference type="Proteomes" id="UP000467700">
    <property type="component" value="Unassembled WGS sequence"/>
</dbReference>
<reference evidence="2 3" key="1">
    <citation type="submission" date="2020-01" db="EMBL/GenBank/DDBJ databases">
        <authorList>
            <person name="Gupta K D."/>
        </authorList>
    </citation>
    <scope>NUCLEOTIDE SEQUENCE [LARGE SCALE GENOMIC DNA]</scope>
</reference>
<gene>
    <name evidence="2" type="ORF">AAE3_LOCUS7500</name>
</gene>
<accession>A0A8S0W6W7</accession>
<protein>
    <recommendedName>
        <fullName evidence="1">F-box domain-containing protein</fullName>
    </recommendedName>
</protein>
<feature type="domain" description="F-box" evidence="1">
    <location>
        <begin position="107"/>
        <end position="174"/>
    </location>
</feature>
<evidence type="ECO:0000313" key="2">
    <source>
        <dbReference type="EMBL" id="CAA7265208.1"/>
    </source>
</evidence>
<dbReference type="Gene3D" id="3.80.10.10">
    <property type="entry name" value="Ribonuclease Inhibitor"/>
    <property type="match status" value="1"/>
</dbReference>
<dbReference type="EMBL" id="CACVBS010000047">
    <property type="protein sequence ID" value="CAA7265208.1"/>
    <property type="molecule type" value="Genomic_DNA"/>
</dbReference>
<evidence type="ECO:0000313" key="3">
    <source>
        <dbReference type="Proteomes" id="UP000467700"/>
    </source>
</evidence>
<dbReference type="InterPro" id="IPR032675">
    <property type="entry name" value="LRR_dom_sf"/>
</dbReference>